<dbReference type="STRING" id="684552.SAMN04489719_1565"/>
<dbReference type="Proteomes" id="UP000199649">
    <property type="component" value="Chromosome I"/>
</dbReference>
<gene>
    <name evidence="1" type="ORF">SAMN04489719_1565</name>
</gene>
<dbReference type="RefSeq" id="WP_092666490.1">
    <property type="nucleotide sequence ID" value="NZ_LT629734.1"/>
</dbReference>
<protein>
    <submittedName>
        <fullName evidence="1">Uncharacterized protein</fullName>
    </submittedName>
</protein>
<organism evidence="1 2">
    <name type="scientific">Agrococcus carbonis</name>
    <dbReference type="NCBI Taxonomy" id="684552"/>
    <lineage>
        <taxon>Bacteria</taxon>
        <taxon>Bacillati</taxon>
        <taxon>Actinomycetota</taxon>
        <taxon>Actinomycetes</taxon>
        <taxon>Micrococcales</taxon>
        <taxon>Microbacteriaceae</taxon>
        <taxon>Agrococcus</taxon>
    </lineage>
</organism>
<proteinExistence type="predicted"/>
<sequence length="90" mass="9035">MTMTDAAAAAALAGAARARAVEEARAASLAVDRARRAAAGAAAAIDLRGAEGWLGPAREAFDARVAALRARLADEEHALRLLGSAIEGAV</sequence>
<evidence type="ECO:0000313" key="1">
    <source>
        <dbReference type="EMBL" id="SDS11057.1"/>
    </source>
</evidence>
<reference evidence="2" key="1">
    <citation type="submission" date="2016-10" db="EMBL/GenBank/DDBJ databases">
        <authorList>
            <person name="Varghese N."/>
            <person name="Submissions S."/>
        </authorList>
    </citation>
    <scope>NUCLEOTIDE SEQUENCE [LARGE SCALE GENOMIC DNA]</scope>
    <source>
        <strain evidence="2">DSM 22965</strain>
    </source>
</reference>
<name>A0A1H1PJ01_9MICO</name>
<evidence type="ECO:0000313" key="2">
    <source>
        <dbReference type="Proteomes" id="UP000199649"/>
    </source>
</evidence>
<accession>A0A1H1PJ01</accession>
<dbReference type="AlphaFoldDB" id="A0A1H1PJ01"/>
<dbReference type="EMBL" id="LT629734">
    <property type="protein sequence ID" value="SDS11057.1"/>
    <property type="molecule type" value="Genomic_DNA"/>
</dbReference>
<keyword evidence="2" id="KW-1185">Reference proteome</keyword>